<dbReference type="Gene3D" id="3.40.50.2300">
    <property type="match status" value="1"/>
</dbReference>
<evidence type="ECO:0000259" key="6">
    <source>
        <dbReference type="PROSITE" id="PS50110"/>
    </source>
</evidence>
<feature type="domain" description="Response regulatory" evidence="6">
    <location>
        <begin position="10"/>
        <end position="127"/>
    </location>
</feature>
<evidence type="ECO:0000259" key="5">
    <source>
        <dbReference type="PROSITE" id="PS50109"/>
    </source>
</evidence>
<dbReference type="CDD" id="cd00075">
    <property type="entry name" value="HATPase"/>
    <property type="match status" value="1"/>
</dbReference>
<dbReference type="InterPro" id="IPR003661">
    <property type="entry name" value="HisK_dim/P_dom"/>
</dbReference>
<dbReference type="CDD" id="cd00082">
    <property type="entry name" value="HisKA"/>
    <property type="match status" value="1"/>
</dbReference>
<name>A0ABX5MR58_9BURK</name>
<dbReference type="InterPro" id="IPR003594">
    <property type="entry name" value="HATPase_dom"/>
</dbReference>
<dbReference type="SUPFAM" id="SSF52172">
    <property type="entry name" value="CheY-like"/>
    <property type="match status" value="1"/>
</dbReference>
<dbReference type="PRINTS" id="PR00344">
    <property type="entry name" value="BCTRLSENSOR"/>
</dbReference>
<dbReference type="SUPFAM" id="SSF47384">
    <property type="entry name" value="Homodimeric domain of signal transducing histidine kinase"/>
    <property type="match status" value="1"/>
</dbReference>
<reference evidence="7 8" key="1">
    <citation type="submission" date="2018-05" db="EMBL/GenBank/DDBJ databases">
        <title>Genomic Encyclopedia of Type Strains, Phase IV (KMG-V): Genome sequencing to study the core and pangenomes of soil and plant-associated prokaryotes.</title>
        <authorList>
            <person name="Whitman W."/>
        </authorList>
    </citation>
    <scope>NUCLEOTIDE SEQUENCE [LARGE SCALE GENOMIC DNA]</scope>
    <source>
        <strain evidence="7 8">SIr-6563</strain>
    </source>
</reference>
<dbReference type="PANTHER" id="PTHR43547">
    <property type="entry name" value="TWO-COMPONENT HISTIDINE KINASE"/>
    <property type="match status" value="1"/>
</dbReference>
<dbReference type="EC" id="2.7.13.3" evidence="2"/>
<accession>A0ABX5MR58</accession>
<dbReference type="InterPro" id="IPR011006">
    <property type="entry name" value="CheY-like_superfamily"/>
</dbReference>
<dbReference type="SMART" id="SM00388">
    <property type="entry name" value="HisKA"/>
    <property type="match status" value="1"/>
</dbReference>
<dbReference type="PANTHER" id="PTHR43547:SF2">
    <property type="entry name" value="HYBRID SIGNAL TRANSDUCTION HISTIDINE KINASE C"/>
    <property type="match status" value="1"/>
</dbReference>
<dbReference type="Pfam" id="PF00512">
    <property type="entry name" value="HisKA"/>
    <property type="match status" value="1"/>
</dbReference>
<comment type="caution">
    <text evidence="7">The sequence shown here is derived from an EMBL/GenBank/DDBJ whole genome shotgun (WGS) entry which is preliminary data.</text>
</comment>
<dbReference type="PROSITE" id="PS50109">
    <property type="entry name" value="HIS_KIN"/>
    <property type="match status" value="1"/>
</dbReference>
<dbReference type="InterPro" id="IPR036097">
    <property type="entry name" value="HisK_dim/P_sf"/>
</dbReference>
<dbReference type="Gene3D" id="3.30.565.10">
    <property type="entry name" value="Histidine kinase-like ATPase, C-terminal domain"/>
    <property type="match status" value="1"/>
</dbReference>
<dbReference type="PROSITE" id="PS50110">
    <property type="entry name" value="RESPONSE_REGULATORY"/>
    <property type="match status" value="1"/>
</dbReference>
<evidence type="ECO:0000313" key="8">
    <source>
        <dbReference type="Proteomes" id="UP000247515"/>
    </source>
</evidence>
<dbReference type="InterPro" id="IPR001789">
    <property type="entry name" value="Sig_transdc_resp-reg_receiver"/>
</dbReference>
<dbReference type="SMART" id="SM00448">
    <property type="entry name" value="REC"/>
    <property type="match status" value="1"/>
</dbReference>
<comment type="catalytic activity">
    <reaction evidence="1">
        <text>ATP + protein L-histidine = ADP + protein N-phospho-L-histidine.</text>
        <dbReference type="EC" id="2.7.13.3"/>
    </reaction>
</comment>
<keyword evidence="3 4" id="KW-0597">Phosphoprotein</keyword>
<dbReference type="GO" id="GO:0016301">
    <property type="term" value="F:kinase activity"/>
    <property type="evidence" value="ECO:0007669"/>
    <property type="project" value="UniProtKB-KW"/>
</dbReference>
<proteinExistence type="predicted"/>
<feature type="domain" description="Histidine kinase" evidence="5">
    <location>
        <begin position="156"/>
        <end position="368"/>
    </location>
</feature>
<evidence type="ECO:0000256" key="4">
    <source>
        <dbReference type="PROSITE-ProRule" id="PRU00169"/>
    </source>
</evidence>
<evidence type="ECO:0000313" key="7">
    <source>
        <dbReference type="EMBL" id="PXX17354.1"/>
    </source>
</evidence>
<keyword evidence="7" id="KW-0808">Transferase</keyword>
<keyword evidence="8" id="KW-1185">Reference proteome</keyword>
<feature type="modified residue" description="4-aspartylphosphate" evidence="4">
    <location>
        <position position="59"/>
    </location>
</feature>
<evidence type="ECO:0000256" key="1">
    <source>
        <dbReference type="ARBA" id="ARBA00000085"/>
    </source>
</evidence>
<dbReference type="EMBL" id="QJJV01000006">
    <property type="protein sequence ID" value="PXX17354.1"/>
    <property type="molecule type" value="Genomic_DNA"/>
</dbReference>
<sequence length="382" mass="41389">MNRMSLPTVNVLIVDDIEHNLTALAALLARPEVHLLVARSGVEALELLLEHDVAVAILDVNMPGMSGFELASLIRGSPRTSHVPIIFLTATSQDAIRTFQGYEAGAVDFLYKPIEPRIVQSKVGIFVQIELQKRQLADQLAATRQMLEANEMLMAVLSHDLRTPLSAVMSSAEYLMRASIDEKIVSVGKRIEHCGRRMSRMVEQLLNLARLQGGRLPLRRTDVQLDALCQAVIEEFSPHAANGRLAYAPHGDLGGQWDADLVAQAVSNLVSNALTHGEPGMPVHVRVDGASPHEVLVSVHNRGAIPADVVPLLFCAFSTATRAGHQGSGLGLGLHIVRLIARTHGGDVNVVSNEQDGTAFTMRLPRAARRQVDLDESEGARA</sequence>
<gene>
    <name evidence="7" type="ORF">C7400_10670</name>
</gene>
<dbReference type="Gene3D" id="1.10.287.130">
    <property type="match status" value="1"/>
</dbReference>
<dbReference type="InterPro" id="IPR004358">
    <property type="entry name" value="Sig_transdc_His_kin-like_C"/>
</dbReference>
<dbReference type="InterPro" id="IPR005467">
    <property type="entry name" value="His_kinase_dom"/>
</dbReference>
<dbReference type="SUPFAM" id="SSF55874">
    <property type="entry name" value="ATPase domain of HSP90 chaperone/DNA topoisomerase II/histidine kinase"/>
    <property type="match status" value="1"/>
</dbReference>
<protein>
    <recommendedName>
        <fullName evidence="2">histidine kinase</fullName>
        <ecNumber evidence="2">2.7.13.3</ecNumber>
    </recommendedName>
</protein>
<keyword evidence="7" id="KW-0418">Kinase</keyword>
<evidence type="ECO:0000256" key="3">
    <source>
        <dbReference type="ARBA" id="ARBA00022553"/>
    </source>
</evidence>
<dbReference type="InterPro" id="IPR036890">
    <property type="entry name" value="HATPase_C_sf"/>
</dbReference>
<dbReference type="SMART" id="SM00387">
    <property type="entry name" value="HATPase_c"/>
    <property type="match status" value="1"/>
</dbReference>
<dbReference type="Pfam" id="PF00072">
    <property type="entry name" value="Response_reg"/>
    <property type="match status" value="1"/>
</dbReference>
<evidence type="ECO:0000256" key="2">
    <source>
        <dbReference type="ARBA" id="ARBA00012438"/>
    </source>
</evidence>
<dbReference type="Proteomes" id="UP000247515">
    <property type="component" value="Unassembled WGS sequence"/>
</dbReference>
<dbReference type="Pfam" id="PF02518">
    <property type="entry name" value="HATPase_c"/>
    <property type="match status" value="1"/>
</dbReference>
<organism evidence="7 8">
    <name type="scientific">Paraburkholderia tropica</name>
    <dbReference type="NCBI Taxonomy" id="92647"/>
    <lineage>
        <taxon>Bacteria</taxon>
        <taxon>Pseudomonadati</taxon>
        <taxon>Pseudomonadota</taxon>
        <taxon>Betaproteobacteria</taxon>
        <taxon>Burkholderiales</taxon>
        <taxon>Burkholderiaceae</taxon>
        <taxon>Paraburkholderia</taxon>
    </lineage>
</organism>